<proteinExistence type="predicted"/>
<dbReference type="PANTHER" id="PTHR21016">
    <property type="entry name" value="BETA-AMYLOID BINDING PROTEIN-RELATED"/>
    <property type="match status" value="1"/>
</dbReference>
<keyword evidence="2 5" id="KW-0812">Transmembrane</keyword>
<feature type="transmembrane region" description="Helical" evidence="5">
    <location>
        <begin position="56"/>
        <end position="75"/>
    </location>
</feature>
<evidence type="ECO:0000313" key="8">
    <source>
        <dbReference type="Proteomes" id="UP000571950"/>
    </source>
</evidence>
<evidence type="ECO:0000256" key="4">
    <source>
        <dbReference type="ARBA" id="ARBA00023136"/>
    </source>
</evidence>
<dbReference type="AlphaFoldDB" id="A0A7W6BFB9"/>
<dbReference type="InterPro" id="IPR007829">
    <property type="entry name" value="TM2"/>
</dbReference>
<protein>
    <submittedName>
        <fullName evidence="7">TM2 domain-containing membrane protein YozV</fullName>
    </submittedName>
</protein>
<evidence type="ECO:0000259" key="6">
    <source>
        <dbReference type="Pfam" id="PF05154"/>
    </source>
</evidence>
<keyword evidence="4 5" id="KW-0472">Membrane</keyword>
<dbReference type="EMBL" id="JACIDT010000002">
    <property type="protein sequence ID" value="MBB3925039.1"/>
    <property type="molecule type" value="Genomic_DNA"/>
</dbReference>
<feature type="transmembrane region" description="Helical" evidence="5">
    <location>
        <begin position="81"/>
        <end position="107"/>
    </location>
</feature>
<dbReference type="GO" id="GO:0016020">
    <property type="term" value="C:membrane"/>
    <property type="evidence" value="ECO:0007669"/>
    <property type="project" value="UniProtKB-SubCell"/>
</dbReference>
<name>A0A7W6BFB9_9SPHN</name>
<comment type="subcellular location">
    <subcellularLocation>
        <location evidence="1">Membrane</location>
        <topology evidence="1">Multi-pass membrane protein</topology>
    </subcellularLocation>
</comment>
<keyword evidence="8" id="KW-1185">Reference proteome</keyword>
<accession>A0A7W6BFB9</accession>
<organism evidence="7 8">
    <name type="scientific">Sphingobium jiangsuense</name>
    <dbReference type="NCBI Taxonomy" id="870476"/>
    <lineage>
        <taxon>Bacteria</taxon>
        <taxon>Pseudomonadati</taxon>
        <taxon>Pseudomonadota</taxon>
        <taxon>Alphaproteobacteria</taxon>
        <taxon>Sphingomonadales</taxon>
        <taxon>Sphingomonadaceae</taxon>
        <taxon>Sphingobium</taxon>
    </lineage>
</organism>
<comment type="caution">
    <text evidence="7">The sequence shown here is derived from an EMBL/GenBank/DDBJ whole genome shotgun (WGS) entry which is preliminary data.</text>
</comment>
<evidence type="ECO:0000256" key="3">
    <source>
        <dbReference type="ARBA" id="ARBA00022989"/>
    </source>
</evidence>
<evidence type="ECO:0000313" key="7">
    <source>
        <dbReference type="EMBL" id="MBB3925039.1"/>
    </source>
</evidence>
<reference evidence="7 8" key="1">
    <citation type="submission" date="2020-08" db="EMBL/GenBank/DDBJ databases">
        <title>Genomic Encyclopedia of Type Strains, Phase IV (KMG-IV): sequencing the most valuable type-strain genomes for metagenomic binning, comparative biology and taxonomic classification.</title>
        <authorList>
            <person name="Goeker M."/>
        </authorList>
    </citation>
    <scope>NUCLEOTIDE SEQUENCE [LARGE SCALE GENOMIC DNA]</scope>
    <source>
        <strain evidence="7 8">DSM 26189</strain>
    </source>
</reference>
<dbReference type="InterPro" id="IPR050932">
    <property type="entry name" value="TM2D1-3-like"/>
</dbReference>
<dbReference type="Proteomes" id="UP000571950">
    <property type="component" value="Unassembled WGS sequence"/>
</dbReference>
<dbReference type="PANTHER" id="PTHR21016:SF25">
    <property type="entry name" value="TM2 DOMAIN-CONTAINING PROTEIN DDB_G0277895-RELATED"/>
    <property type="match status" value="1"/>
</dbReference>
<keyword evidence="3 5" id="KW-1133">Transmembrane helix</keyword>
<evidence type="ECO:0000256" key="5">
    <source>
        <dbReference type="SAM" id="Phobius"/>
    </source>
</evidence>
<dbReference type="Pfam" id="PF05154">
    <property type="entry name" value="TM2"/>
    <property type="match status" value="1"/>
</dbReference>
<sequence length="129" mass="14312">MRALNTGHHLLVGANTMDDQAMTAIPSENYGRNGRLSDTQRMIIEQRVTNEKPSAGAAYILCLLLGGLGVHRLYLGERGTGILMLILGITIVGMIITWPWALIDLFLIPSIIRKRMDETRQRLTIEAIA</sequence>
<gene>
    <name evidence="7" type="ORF">GGR43_000740</name>
</gene>
<evidence type="ECO:0000256" key="1">
    <source>
        <dbReference type="ARBA" id="ARBA00004141"/>
    </source>
</evidence>
<feature type="domain" description="TM2" evidence="6">
    <location>
        <begin position="54"/>
        <end position="106"/>
    </location>
</feature>
<evidence type="ECO:0000256" key="2">
    <source>
        <dbReference type="ARBA" id="ARBA00022692"/>
    </source>
</evidence>